<keyword evidence="7" id="KW-0443">Lipid metabolism</keyword>
<name>A0A8J1TZJ3_OWEFU</name>
<evidence type="ECO:0000256" key="4">
    <source>
        <dbReference type="ARBA" id="ARBA00022692"/>
    </source>
</evidence>
<sequence>MSSKEFMKIDYRQILSMPEILSETKLKRLTEHKYSAEGTSVLDPFMQHFWRWLVEQIPLHWAPNALTLVGLIINITTCLIVMWYSPDGRQAAPRWVYLSFALGLFIYQSLDAIDGKQARRTKTATPLGELFDHGCDSVSTAFVVIASMCVLQMGQRPGWMFFECFSGMVLFYIAHWQAYVSGTLRFGMIDVTEAQLLIVLANLITAVFGPGFWSNTVPIIGLEFKMLPAYFSIFGAILTCKMNFSVIFLQGGKGKNGSTIADTSVLFPIIPIAVVVMLAFTIYQKSPSHLFENHPCLYTLAFGMICAKVTNRLVVAHMTKSEMALWDPCFIGPGMLFLNQYFNTVLPEIIVLWMCLFYCTIDLMRYCASVCIEICDYLNIYCFDITSTPSPSTPKNSTRDGQRTQRVTRSMTKQPTTTR</sequence>
<comment type="catalytic activity">
    <reaction evidence="14">
        <text>CDP-choline + a 1,2-diacyl-sn-glycerol = a 1,2-diacyl-sn-glycero-3-phosphocholine + CMP + H(+)</text>
        <dbReference type="Rhea" id="RHEA:32939"/>
        <dbReference type="ChEBI" id="CHEBI:15378"/>
        <dbReference type="ChEBI" id="CHEBI:17815"/>
        <dbReference type="ChEBI" id="CHEBI:57643"/>
        <dbReference type="ChEBI" id="CHEBI:58779"/>
        <dbReference type="ChEBI" id="CHEBI:60377"/>
        <dbReference type="EC" id="2.7.8.2"/>
    </reaction>
    <physiologicalReaction direction="left-to-right" evidence="14">
        <dbReference type="Rhea" id="RHEA:32940"/>
    </physiologicalReaction>
</comment>
<dbReference type="GO" id="GO:0004307">
    <property type="term" value="F:ethanolaminephosphotransferase activity"/>
    <property type="evidence" value="ECO:0007669"/>
    <property type="project" value="TreeGrafter"/>
</dbReference>
<feature type="transmembrane region" description="Helical" evidence="17">
    <location>
        <begin position="229"/>
        <end position="249"/>
    </location>
</feature>
<comment type="caution">
    <text evidence="18">The sequence shown here is derived from an EMBL/GenBank/DDBJ whole genome shotgun (WGS) entry which is preliminary data.</text>
</comment>
<dbReference type="EMBL" id="CAIIXF020000006">
    <property type="protein sequence ID" value="CAH1786282.1"/>
    <property type="molecule type" value="Genomic_DNA"/>
</dbReference>
<evidence type="ECO:0000256" key="6">
    <source>
        <dbReference type="ARBA" id="ARBA00023136"/>
    </source>
</evidence>
<proteinExistence type="inferred from homology"/>
<comment type="similarity">
    <text evidence="2 15">Belongs to the CDP-alcohol phosphatidyltransferase class-I family.</text>
</comment>
<feature type="transmembrane region" description="Helical" evidence="17">
    <location>
        <begin position="191"/>
        <end position="209"/>
    </location>
</feature>
<keyword evidence="3 15" id="KW-0808">Transferase</keyword>
<dbReference type="FunFam" id="1.20.120.1760:FF:000002">
    <property type="entry name" value="Choline/ethanolamine phosphotransferase 1"/>
    <property type="match status" value="1"/>
</dbReference>
<dbReference type="Gene3D" id="1.20.120.1760">
    <property type="match status" value="1"/>
</dbReference>
<keyword evidence="7" id="KW-0594">Phospholipid biosynthesis</keyword>
<dbReference type="GO" id="GO:0005789">
    <property type="term" value="C:endoplasmic reticulum membrane"/>
    <property type="evidence" value="ECO:0007669"/>
    <property type="project" value="TreeGrafter"/>
</dbReference>
<dbReference type="Proteomes" id="UP000749559">
    <property type="component" value="Unassembled WGS sequence"/>
</dbReference>
<evidence type="ECO:0000256" key="14">
    <source>
        <dbReference type="ARBA" id="ARBA00048570"/>
    </source>
</evidence>
<dbReference type="GO" id="GO:0006646">
    <property type="term" value="P:phosphatidylethanolamine biosynthetic process"/>
    <property type="evidence" value="ECO:0007669"/>
    <property type="project" value="TreeGrafter"/>
</dbReference>
<protein>
    <recommendedName>
        <fullName evidence="13">diacylglycerol cholinephosphotransferase</fullName>
        <ecNumber evidence="13">2.7.8.2</ecNumber>
    </recommendedName>
</protein>
<dbReference type="PIRSF" id="PIRSF015665">
    <property type="entry name" value="CHOPT"/>
    <property type="match status" value="1"/>
</dbReference>
<feature type="transmembrane region" description="Helical" evidence="17">
    <location>
        <begin position="61"/>
        <end position="83"/>
    </location>
</feature>
<comment type="catalytic activity">
    <reaction evidence="10">
        <text>1,2-dioctanoyl-sn-glycerol + CDP-choline = 1,2-dioctanoyl-sn-glycero-3-phosphocholine + CMP + H(+)</text>
        <dbReference type="Rhea" id="RHEA:54232"/>
        <dbReference type="ChEBI" id="CHEBI:15378"/>
        <dbReference type="ChEBI" id="CHEBI:58779"/>
        <dbReference type="ChEBI" id="CHEBI:60377"/>
        <dbReference type="ChEBI" id="CHEBI:76979"/>
        <dbReference type="ChEBI" id="CHEBI:78228"/>
    </reaction>
    <physiologicalReaction direction="left-to-right" evidence="10">
        <dbReference type="Rhea" id="RHEA:54233"/>
    </physiologicalReaction>
</comment>
<organism evidence="18 19">
    <name type="scientific">Owenia fusiformis</name>
    <name type="common">Polychaete worm</name>
    <dbReference type="NCBI Taxonomy" id="6347"/>
    <lineage>
        <taxon>Eukaryota</taxon>
        <taxon>Metazoa</taxon>
        <taxon>Spiralia</taxon>
        <taxon>Lophotrochozoa</taxon>
        <taxon>Annelida</taxon>
        <taxon>Polychaeta</taxon>
        <taxon>Sedentaria</taxon>
        <taxon>Canalipalpata</taxon>
        <taxon>Sabellida</taxon>
        <taxon>Oweniida</taxon>
        <taxon>Oweniidae</taxon>
        <taxon>Owenia</taxon>
    </lineage>
</organism>
<evidence type="ECO:0000256" key="5">
    <source>
        <dbReference type="ARBA" id="ARBA00022989"/>
    </source>
</evidence>
<dbReference type="GO" id="GO:0005794">
    <property type="term" value="C:Golgi apparatus"/>
    <property type="evidence" value="ECO:0007669"/>
    <property type="project" value="TreeGrafter"/>
</dbReference>
<reference evidence="18" key="1">
    <citation type="submission" date="2022-03" db="EMBL/GenBank/DDBJ databases">
        <authorList>
            <person name="Martin C."/>
        </authorList>
    </citation>
    <scope>NUCLEOTIDE SEQUENCE</scope>
</reference>
<keyword evidence="19" id="KW-1185">Reference proteome</keyword>
<evidence type="ECO:0000256" key="16">
    <source>
        <dbReference type="SAM" id="MobiDB-lite"/>
    </source>
</evidence>
<keyword evidence="8" id="KW-1208">Phospholipid metabolism</keyword>
<evidence type="ECO:0000256" key="17">
    <source>
        <dbReference type="SAM" id="Phobius"/>
    </source>
</evidence>
<dbReference type="PANTHER" id="PTHR10414">
    <property type="entry name" value="ETHANOLAMINEPHOSPHOTRANSFERASE"/>
    <property type="match status" value="1"/>
</dbReference>
<keyword evidence="4 17" id="KW-0812">Transmembrane</keyword>
<gene>
    <name evidence="18" type="ORF">OFUS_LOCUS12208</name>
</gene>
<dbReference type="PROSITE" id="PS00379">
    <property type="entry name" value="CDP_ALCOHOL_P_TRANSF"/>
    <property type="match status" value="1"/>
</dbReference>
<feature type="transmembrane region" description="Helical" evidence="17">
    <location>
        <begin position="341"/>
        <end position="359"/>
    </location>
</feature>
<dbReference type="Pfam" id="PF01066">
    <property type="entry name" value="CDP-OH_P_transf"/>
    <property type="match status" value="1"/>
</dbReference>
<feature type="compositionally biased region" description="Polar residues" evidence="16">
    <location>
        <begin position="404"/>
        <end position="419"/>
    </location>
</feature>
<evidence type="ECO:0000256" key="3">
    <source>
        <dbReference type="ARBA" id="ARBA00022679"/>
    </source>
</evidence>
<dbReference type="InterPro" id="IPR000462">
    <property type="entry name" value="CDP-OH_P_trans"/>
</dbReference>
<evidence type="ECO:0000256" key="2">
    <source>
        <dbReference type="ARBA" id="ARBA00010441"/>
    </source>
</evidence>
<evidence type="ECO:0000256" key="10">
    <source>
        <dbReference type="ARBA" id="ARBA00036651"/>
    </source>
</evidence>
<evidence type="ECO:0000256" key="12">
    <source>
        <dbReference type="ARBA" id="ARBA00037890"/>
    </source>
</evidence>
<feature type="region of interest" description="Disordered" evidence="16">
    <location>
        <begin position="390"/>
        <end position="419"/>
    </location>
</feature>
<dbReference type="InterPro" id="IPR048254">
    <property type="entry name" value="CDP_ALCOHOL_P_TRANSF_CS"/>
</dbReference>
<evidence type="ECO:0000256" key="13">
    <source>
        <dbReference type="ARBA" id="ARBA00038987"/>
    </source>
</evidence>
<evidence type="ECO:0000256" key="8">
    <source>
        <dbReference type="ARBA" id="ARBA00023264"/>
    </source>
</evidence>
<evidence type="ECO:0000256" key="15">
    <source>
        <dbReference type="RuleBase" id="RU003750"/>
    </source>
</evidence>
<dbReference type="OrthoDB" id="196717at2759"/>
<dbReference type="InterPro" id="IPR014472">
    <property type="entry name" value="CHOPT"/>
</dbReference>
<dbReference type="EC" id="2.7.8.2" evidence="13"/>
<dbReference type="AlphaFoldDB" id="A0A8J1TZJ3"/>
<evidence type="ECO:0000256" key="9">
    <source>
        <dbReference type="ARBA" id="ARBA00036100"/>
    </source>
</evidence>
<keyword evidence="6 17" id="KW-0472">Membrane</keyword>
<comment type="subcellular location">
    <subcellularLocation>
        <location evidence="1">Membrane</location>
        <topology evidence="1">Multi-pass membrane protein</topology>
    </subcellularLocation>
</comment>
<comment type="catalytic activity">
    <reaction evidence="11">
        <text>1-hexadecanoyl-2-(9Z-octadecenoyl)-sn-glycerol + CDP-choline = 1-hexadecanoyl-2-(9Z-octadecenoyl)-sn-glycero-3-phosphocholine + CMP + H(+)</text>
        <dbReference type="Rhea" id="RHEA:54244"/>
        <dbReference type="ChEBI" id="CHEBI:15378"/>
        <dbReference type="ChEBI" id="CHEBI:58779"/>
        <dbReference type="ChEBI" id="CHEBI:60377"/>
        <dbReference type="ChEBI" id="CHEBI:73001"/>
        <dbReference type="ChEBI" id="CHEBI:75466"/>
    </reaction>
    <physiologicalReaction direction="left-to-right" evidence="11">
        <dbReference type="Rhea" id="RHEA:54245"/>
    </physiologicalReaction>
</comment>
<evidence type="ECO:0000313" key="19">
    <source>
        <dbReference type="Proteomes" id="UP000749559"/>
    </source>
</evidence>
<feature type="transmembrane region" description="Helical" evidence="17">
    <location>
        <begin position="159"/>
        <end position="179"/>
    </location>
</feature>
<comment type="pathway">
    <text evidence="12">Phospholipid metabolism; phosphatidylcholine biosynthesis; phosphatidylcholine from phosphocholine: step 2/2.</text>
</comment>
<dbReference type="GO" id="GO:0004142">
    <property type="term" value="F:diacylglycerol cholinephosphotransferase activity"/>
    <property type="evidence" value="ECO:0007669"/>
    <property type="project" value="UniProtKB-EC"/>
</dbReference>
<keyword evidence="7" id="KW-0444">Lipid biosynthesis</keyword>
<evidence type="ECO:0000256" key="11">
    <source>
        <dbReference type="ARBA" id="ARBA00036890"/>
    </source>
</evidence>
<feature type="transmembrane region" description="Helical" evidence="17">
    <location>
        <begin position="95"/>
        <end position="113"/>
    </location>
</feature>
<comment type="catalytic activity">
    <reaction evidence="9">
        <text>1-hexadecanoyl-2-(4Z,7Z,10Z,13Z,16Z,19Z-docosahexaenoyl)-sn-glycerol + CDP-choline = 1-hexadecanoyl-2-(4Z,7Z,10Z,13Z,16Z,19Z-docosahexaenoyl)-sn-glycero-3-phosphocholine + CMP + H(+)</text>
        <dbReference type="Rhea" id="RHEA:54332"/>
        <dbReference type="ChEBI" id="CHEBI:15378"/>
        <dbReference type="ChEBI" id="CHEBI:58779"/>
        <dbReference type="ChEBI" id="CHEBI:60377"/>
        <dbReference type="ChEBI" id="CHEBI:74963"/>
        <dbReference type="ChEBI" id="CHEBI:82949"/>
    </reaction>
    <physiologicalReaction direction="left-to-right" evidence="9">
        <dbReference type="Rhea" id="RHEA:54333"/>
    </physiologicalReaction>
</comment>
<feature type="transmembrane region" description="Helical" evidence="17">
    <location>
        <begin position="261"/>
        <end position="283"/>
    </location>
</feature>
<dbReference type="PANTHER" id="PTHR10414:SF37">
    <property type="entry name" value="BB IN A BOXCAR, ISOFORM C"/>
    <property type="match status" value="1"/>
</dbReference>
<keyword evidence="5 17" id="KW-1133">Transmembrane helix</keyword>
<dbReference type="InterPro" id="IPR043130">
    <property type="entry name" value="CDP-OH_PTrfase_TM_dom"/>
</dbReference>
<evidence type="ECO:0000313" key="18">
    <source>
        <dbReference type="EMBL" id="CAH1786282.1"/>
    </source>
</evidence>
<evidence type="ECO:0000256" key="7">
    <source>
        <dbReference type="ARBA" id="ARBA00023209"/>
    </source>
</evidence>
<accession>A0A8J1TZJ3</accession>
<evidence type="ECO:0000256" key="1">
    <source>
        <dbReference type="ARBA" id="ARBA00004141"/>
    </source>
</evidence>